<dbReference type="Proteomes" id="UP000324222">
    <property type="component" value="Unassembled WGS sequence"/>
</dbReference>
<sequence length="86" mass="9440">MVSCRGEGVMRKMPPHRSALPASTADHFLRTGAWRPLATLALPGAGVAHSGRSTHLAEGWWAVVCAREVPRLWWQHSGTQCGQQRL</sequence>
<accession>A0A5B7CPX7</accession>
<proteinExistence type="predicted"/>
<organism evidence="2 3">
    <name type="scientific">Portunus trituberculatus</name>
    <name type="common">Swimming crab</name>
    <name type="synonym">Neptunus trituberculatus</name>
    <dbReference type="NCBI Taxonomy" id="210409"/>
    <lineage>
        <taxon>Eukaryota</taxon>
        <taxon>Metazoa</taxon>
        <taxon>Ecdysozoa</taxon>
        <taxon>Arthropoda</taxon>
        <taxon>Crustacea</taxon>
        <taxon>Multicrustacea</taxon>
        <taxon>Malacostraca</taxon>
        <taxon>Eumalacostraca</taxon>
        <taxon>Eucarida</taxon>
        <taxon>Decapoda</taxon>
        <taxon>Pleocyemata</taxon>
        <taxon>Brachyura</taxon>
        <taxon>Eubrachyura</taxon>
        <taxon>Portunoidea</taxon>
        <taxon>Portunidae</taxon>
        <taxon>Portuninae</taxon>
        <taxon>Portunus</taxon>
    </lineage>
</organism>
<keyword evidence="3" id="KW-1185">Reference proteome</keyword>
<feature type="region of interest" description="Disordered" evidence="1">
    <location>
        <begin position="1"/>
        <end position="22"/>
    </location>
</feature>
<gene>
    <name evidence="2" type="ORF">E2C01_003496</name>
</gene>
<protein>
    <submittedName>
        <fullName evidence="2">Uncharacterized protein</fullName>
    </submittedName>
</protein>
<evidence type="ECO:0000256" key="1">
    <source>
        <dbReference type="SAM" id="MobiDB-lite"/>
    </source>
</evidence>
<evidence type="ECO:0000313" key="3">
    <source>
        <dbReference type="Proteomes" id="UP000324222"/>
    </source>
</evidence>
<comment type="caution">
    <text evidence="2">The sequence shown here is derived from an EMBL/GenBank/DDBJ whole genome shotgun (WGS) entry which is preliminary data.</text>
</comment>
<dbReference type="EMBL" id="VSRR010000133">
    <property type="protein sequence ID" value="MPC10851.1"/>
    <property type="molecule type" value="Genomic_DNA"/>
</dbReference>
<name>A0A5B7CPX7_PORTR</name>
<reference evidence="2 3" key="1">
    <citation type="submission" date="2019-05" db="EMBL/GenBank/DDBJ databases">
        <title>Another draft genome of Portunus trituberculatus and its Hox gene families provides insights of decapod evolution.</title>
        <authorList>
            <person name="Jeong J.-H."/>
            <person name="Song I."/>
            <person name="Kim S."/>
            <person name="Choi T."/>
            <person name="Kim D."/>
            <person name="Ryu S."/>
            <person name="Kim W."/>
        </authorList>
    </citation>
    <scope>NUCLEOTIDE SEQUENCE [LARGE SCALE GENOMIC DNA]</scope>
    <source>
        <tissue evidence="2">Muscle</tissue>
    </source>
</reference>
<evidence type="ECO:0000313" key="2">
    <source>
        <dbReference type="EMBL" id="MPC10851.1"/>
    </source>
</evidence>
<dbReference type="AlphaFoldDB" id="A0A5B7CPX7"/>